<evidence type="ECO:0000313" key="1">
    <source>
        <dbReference type="EMBL" id="AEU10805.1"/>
    </source>
</evidence>
<proteinExistence type="predicted"/>
<dbReference type="SUPFAM" id="SSF47413">
    <property type="entry name" value="lambda repressor-like DNA-binding domains"/>
    <property type="match status" value="1"/>
</dbReference>
<organism evidence="1">
    <name type="scientific">Staphylococcus epidermidis</name>
    <dbReference type="NCBI Taxonomy" id="1282"/>
    <lineage>
        <taxon>Bacteria</taxon>
        <taxon>Bacillati</taxon>
        <taxon>Bacillota</taxon>
        <taxon>Bacilli</taxon>
        <taxon>Bacillales</taxon>
        <taxon>Staphylococcaceae</taxon>
        <taxon>Staphylococcus</taxon>
    </lineage>
</organism>
<sequence length="67" mass="8003">MNKVLGYRKMLGKTQQQMAKELNISEQSYRNREKGKINFKKNEMIKFKIMLLEKGLKDITLDDIFFS</sequence>
<dbReference type="GO" id="GO:0003677">
    <property type="term" value="F:DNA binding"/>
    <property type="evidence" value="ECO:0007669"/>
    <property type="project" value="InterPro"/>
</dbReference>
<reference evidence="1" key="1">
    <citation type="journal article" date="2011" name="Antimicrob. Agents Chemother.">
        <title>Identification of fusB-Mediated Fusidic Acid Resistance Islands in Staphylococcus epidermidis Isolates.</title>
        <authorList>
            <person name="Chen H.J."/>
            <person name="Tsai J.C."/>
            <person name="Hung W.C."/>
            <person name="Tseng S.P."/>
            <person name="Hsueh P.R."/>
            <person name="Teng L.J."/>
        </authorList>
    </citation>
    <scope>NUCLEOTIDE SEQUENCE</scope>
</reference>
<dbReference type="EMBL" id="JF808726">
    <property type="protein sequence ID" value="AEU10805.1"/>
    <property type="molecule type" value="Genomic_DNA"/>
</dbReference>
<dbReference type="Pfam" id="PF01381">
    <property type="entry name" value="HTH_3"/>
    <property type="match status" value="1"/>
</dbReference>
<dbReference type="PROSITE" id="PS50943">
    <property type="entry name" value="HTH_CROC1"/>
    <property type="match status" value="1"/>
</dbReference>
<dbReference type="CDD" id="cd00093">
    <property type="entry name" value="HTH_XRE"/>
    <property type="match status" value="1"/>
</dbReference>
<accession>G9D9Y8</accession>
<dbReference type="AlphaFoldDB" id="G9D9Y8"/>
<protein>
    <submittedName>
        <fullName evidence="1">Putative transcriptional regulator</fullName>
    </submittedName>
</protein>
<dbReference type="Gene3D" id="1.10.260.40">
    <property type="entry name" value="lambda repressor-like DNA-binding domains"/>
    <property type="match status" value="1"/>
</dbReference>
<name>G9D9Y8_STAEP</name>
<dbReference type="InterPro" id="IPR010982">
    <property type="entry name" value="Lambda_DNA-bd_dom_sf"/>
</dbReference>
<reference evidence="1" key="2">
    <citation type="submission" date="2011-04" db="EMBL/GenBank/DDBJ databases">
        <authorList>
            <person name="Teng L.-J."/>
            <person name="Chen H.-J."/>
        </authorList>
    </citation>
    <scope>NUCLEOTIDE SEQUENCE</scope>
</reference>
<dbReference type="RefSeq" id="WP_002445790.1">
    <property type="nucleotide sequence ID" value="NZ_CP040867.1"/>
</dbReference>
<dbReference type="InterPro" id="IPR001387">
    <property type="entry name" value="Cro/C1-type_HTH"/>
</dbReference>